<proteinExistence type="predicted"/>
<gene>
    <name evidence="1" type="ORF">AZE42_03670</name>
</gene>
<keyword evidence="2" id="KW-1185">Reference proteome</keyword>
<comment type="caution">
    <text evidence="1">The sequence shown here is derived from an EMBL/GenBank/DDBJ whole genome shotgun (WGS) entry which is preliminary data.</text>
</comment>
<protein>
    <submittedName>
        <fullName evidence="1">Uncharacterized protein</fullName>
    </submittedName>
</protein>
<sequence>MATHRGDATAFFRFVHALSQEYQGLESVHPAPTFKKHTFLSPSQELIDAFRPTLPHLQKIYPRELAISICREIGKPLDVVTWRFDKEELAMLKVMFNKDRGTAPRLTIQDCLTAHILVLLNRCLDKPIKRVSSVASYRALDAPFNHPNVAGNQYYMFYSAPISAGTSAANIAGIICDSITKHRDPDYVANWLAVCGHLMLAAQSAGQTYFFAGEEDALLCTLASHIQRASSGRRRHRIDGII</sequence>
<dbReference type="AlphaFoldDB" id="A0A1J8PL95"/>
<dbReference type="Proteomes" id="UP000183567">
    <property type="component" value="Unassembled WGS sequence"/>
</dbReference>
<organism evidence="1 2">
    <name type="scientific">Rhizopogon vesiculosus</name>
    <dbReference type="NCBI Taxonomy" id="180088"/>
    <lineage>
        <taxon>Eukaryota</taxon>
        <taxon>Fungi</taxon>
        <taxon>Dikarya</taxon>
        <taxon>Basidiomycota</taxon>
        <taxon>Agaricomycotina</taxon>
        <taxon>Agaricomycetes</taxon>
        <taxon>Agaricomycetidae</taxon>
        <taxon>Boletales</taxon>
        <taxon>Suillineae</taxon>
        <taxon>Rhizopogonaceae</taxon>
        <taxon>Rhizopogon</taxon>
    </lineage>
</organism>
<dbReference type="InterPro" id="IPR023213">
    <property type="entry name" value="CAT-like_dom_sf"/>
</dbReference>
<dbReference type="Gene3D" id="3.30.559.10">
    <property type="entry name" value="Chloramphenicol acetyltransferase-like domain"/>
    <property type="match status" value="1"/>
</dbReference>
<dbReference type="EMBL" id="LVVM01005837">
    <property type="protein sequence ID" value="OJA09669.1"/>
    <property type="molecule type" value="Genomic_DNA"/>
</dbReference>
<dbReference type="OrthoDB" id="1862401at2759"/>
<evidence type="ECO:0000313" key="2">
    <source>
        <dbReference type="Proteomes" id="UP000183567"/>
    </source>
</evidence>
<evidence type="ECO:0000313" key="1">
    <source>
        <dbReference type="EMBL" id="OJA09669.1"/>
    </source>
</evidence>
<accession>A0A1J8PL95</accession>
<reference evidence="1 2" key="1">
    <citation type="submission" date="2016-03" db="EMBL/GenBank/DDBJ databases">
        <title>Comparative genomics of the ectomycorrhizal sister species Rhizopogon vinicolor and Rhizopogon vesiculosus (Basidiomycota: Boletales) reveals a divergence of the mating type B locus.</title>
        <authorList>
            <person name="Mujic A.B."/>
            <person name="Kuo A."/>
            <person name="Tritt A."/>
            <person name="Lipzen A."/>
            <person name="Chen C."/>
            <person name="Johnson J."/>
            <person name="Sharma A."/>
            <person name="Barry K."/>
            <person name="Grigoriev I.V."/>
            <person name="Spatafora J.W."/>
        </authorList>
    </citation>
    <scope>NUCLEOTIDE SEQUENCE [LARGE SCALE GENOMIC DNA]</scope>
    <source>
        <strain evidence="1 2">AM-OR11-056</strain>
    </source>
</reference>
<name>A0A1J8PL95_9AGAM</name>